<reference evidence="2 3" key="1">
    <citation type="journal article" date="2016" name="Nat. Commun.">
        <title>Thousands of microbial genomes shed light on interconnected biogeochemical processes in an aquifer system.</title>
        <authorList>
            <person name="Anantharaman K."/>
            <person name="Brown C.T."/>
            <person name="Hug L.A."/>
            <person name="Sharon I."/>
            <person name="Castelle C.J."/>
            <person name="Probst A.J."/>
            <person name="Thomas B.C."/>
            <person name="Singh A."/>
            <person name="Wilkins M.J."/>
            <person name="Karaoz U."/>
            <person name="Brodie E.L."/>
            <person name="Williams K.H."/>
            <person name="Hubbard S.S."/>
            <person name="Banfield J.F."/>
        </authorList>
    </citation>
    <scope>NUCLEOTIDE SEQUENCE [LARGE SCALE GENOMIC DNA]</scope>
</reference>
<evidence type="ECO:0000313" key="3">
    <source>
        <dbReference type="Proteomes" id="UP000177555"/>
    </source>
</evidence>
<gene>
    <name evidence="2" type="ORF">A2867_02930</name>
</gene>
<comment type="caution">
    <text evidence="2">The sequence shown here is derived from an EMBL/GenBank/DDBJ whole genome shotgun (WGS) entry which is preliminary data.</text>
</comment>
<proteinExistence type="predicted"/>
<dbReference type="GO" id="GO:0008233">
    <property type="term" value="F:peptidase activity"/>
    <property type="evidence" value="ECO:0007669"/>
    <property type="project" value="InterPro"/>
</dbReference>
<dbReference type="Pfam" id="PF03412">
    <property type="entry name" value="Peptidase_C39"/>
    <property type="match status" value="1"/>
</dbReference>
<accession>A0A1F5JM46</accession>
<dbReference type="AlphaFoldDB" id="A0A1F5JM46"/>
<name>A0A1F5JM46_9BACT</name>
<dbReference type="GO" id="GO:0005524">
    <property type="term" value="F:ATP binding"/>
    <property type="evidence" value="ECO:0007669"/>
    <property type="project" value="InterPro"/>
</dbReference>
<evidence type="ECO:0000313" key="2">
    <source>
        <dbReference type="EMBL" id="OGE29734.1"/>
    </source>
</evidence>
<dbReference type="GO" id="GO:0006508">
    <property type="term" value="P:proteolysis"/>
    <property type="evidence" value="ECO:0007669"/>
    <property type="project" value="InterPro"/>
</dbReference>
<protein>
    <recommendedName>
        <fullName evidence="1">Peptidase C39 domain-containing protein</fullName>
    </recommendedName>
</protein>
<feature type="domain" description="Peptidase C39" evidence="1">
    <location>
        <begin position="6"/>
        <end position="150"/>
    </location>
</feature>
<sequence>MSLLKVPHIKQSAETTCGAAALCMIYWYHGLKHQSEDKIWVRLKETRKLNPNEEFIPTAKLAYDAKSNGLHYIFGQAVWDDTKKVLRLLEEFLRIDVPIIVCQRFKDDQLIGHFRIVIGIEGNNIILTDSELDKPESKMNIDEFISKWQKCSDEVVGGQFVAILNDDQIKKLKNIPVYKFNADIKDFEAGNLNFEP</sequence>
<dbReference type="Gene3D" id="3.90.70.10">
    <property type="entry name" value="Cysteine proteinases"/>
    <property type="match status" value="1"/>
</dbReference>
<dbReference type="GO" id="GO:0016020">
    <property type="term" value="C:membrane"/>
    <property type="evidence" value="ECO:0007669"/>
    <property type="project" value="InterPro"/>
</dbReference>
<dbReference type="EMBL" id="MFCP01000001">
    <property type="protein sequence ID" value="OGE29734.1"/>
    <property type="molecule type" value="Genomic_DNA"/>
</dbReference>
<evidence type="ECO:0000259" key="1">
    <source>
        <dbReference type="Pfam" id="PF03412"/>
    </source>
</evidence>
<dbReference type="Proteomes" id="UP000177555">
    <property type="component" value="Unassembled WGS sequence"/>
</dbReference>
<dbReference type="InterPro" id="IPR005074">
    <property type="entry name" value="Peptidase_C39"/>
</dbReference>
<organism evidence="2 3">
    <name type="scientific">Candidatus Daviesbacteria bacterium RIFCSPHIGHO2_01_FULL_40_11</name>
    <dbReference type="NCBI Taxonomy" id="1797762"/>
    <lineage>
        <taxon>Bacteria</taxon>
        <taxon>Candidatus Daviesiibacteriota</taxon>
    </lineage>
</organism>